<organism evidence="1 2">
    <name type="scientific">Rosa chinensis</name>
    <name type="common">China rose</name>
    <dbReference type="NCBI Taxonomy" id="74649"/>
    <lineage>
        <taxon>Eukaryota</taxon>
        <taxon>Viridiplantae</taxon>
        <taxon>Streptophyta</taxon>
        <taxon>Embryophyta</taxon>
        <taxon>Tracheophyta</taxon>
        <taxon>Spermatophyta</taxon>
        <taxon>Magnoliopsida</taxon>
        <taxon>eudicotyledons</taxon>
        <taxon>Gunneridae</taxon>
        <taxon>Pentapetalae</taxon>
        <taxon>rosids</taxon>
        <taxon>fabids</taxon>
        <taxon>Rosales</taxon>
        <taxon>Rosaceae</taxon>
        <taxon>Rosoideae</taxon>
        <taxon>Rosoideae incertae sedis</taxon>
        <taxon>Rosa</taxon>
    </lineage>
</organism>
<evidence type="ECO:0000313" key="1">
    <source>
        <dbReference type="EMBL" id="PRQ47695.1"/>
    </source>
</evidence>
<keyword evidence="2" id="KW-1185">Reference proteome</keyword>
<reference evidence="1 2" key="1">
    <citation type="journal article" date="2018" name="Nat. Genet.">
        <title>The Rosa genome provides new insights in the design of modern roses.</title>
        <authorList>
            <person name="Bendahmane M."/>
        </authorList>
    </citation>
    <scope>NUCLEOTIDE SEQUENCE [LARGE SCALE GENOMIC DNA]</scope>
    <source>
        <strain evidence="2">cv. Old Blush</strain>
    </source>
</reference>
<dbReference type="EMBL" id="PDCK01000040">
    <property type="protein sequence ID" value="PRQ47695.1"/>
    <property type="molecule type" value="Genomic_DNA"/>
</dbReference>
<name>A0A2P6RMN6_ROSCH</name>
<dbReference type="Gramene" id="PRQ47695">
    <property type="protein sequence ID" value="PRQ47695"/>
    <property type="gene ID" value="RchiOBHm_Chr2g0102521"/>
</dbReference>
<evidence type="ECO:0000313" key="2">
    <source>
        <dbReference type="Proteomes" id="UP000238479"/>
    </source>
</evidence>
<dbReference type="AlphaFoldDB" id="A0A2P6RMN6"/>
<dbReference type="Proteomes" id="UP000238479">
    <property type="component" value="Chromosome 2"/>
</dbReference>
<proteinExistence type="predicted"/>
<accession>A0A2P6RMN6</accession>
<sequence length="89" mass="10415">MFFNQDFKILEQRLRIFSFQVPLLPHTLCLAVFKCLEICSSIIRSCWGAKLTKRTSLHDKGAELEERCLFPKLIILLRSGQIFQVLYPI</sequence>
<protein>
    <submittedName>
        <fullName evidence="1">Uncharacterized protein</fullName>
    </submittedName>
</protein>
<comment type="caution">
    <text evidence="1">The sequence shown here is derived from an EMBL/GenBank/DDBJ whole genome shotgun (WGS) entry which is preliminary data.</text>
</comment>
<gene>
    <name evidence="1" type="ORF">RchiOBHm_Chr2g0102521</name>
</gene>